<dbReference type="InterPro" id="IPR014001">
    <property type="entry name" value="Helicase_ATP-bd"/>
</dbReference>
<organism evidence="15 16">
    <name type="scientific">Bulleidia extructa W1219</name>
    <dbReference type="NCBI Taxonomy" id="679192"/>
    <lineage>
        <taxon>Bacteria</taxon>
        <taxon>Bacillati</taxon>
        <taxon>Bacillota</taxon>
        <taxon>Erysipelotrichia</taxon>
        <taxon>Erysipelotrichales</taxon>
        <taxon>Erysipelotrichaceae</taxon>
        <taxon>Bulleidia</taxon>
    </lineage>
</organism>
<dbReference type="PROSITE" id="PS51192">
    <property type="entry name" value="HELICASE_ATP_BIND_1"/>
    <property type="match status" value="1"/>
</dbReference>
<gene>
    <name evidence="12 15" type="primary">priA</name>
    <name evidence="15" type="ORF">HMPREF9013_0538</name>
</gene>
<evidence type="ECO:0000259" key="13">
    <source>
        <dbReference type="PROSITE" id="PS51192"/>
    </source>
</evidence>
<dbReference type="SMART" id="SM00490">
    <property type="entry name" value="HELICc"/>
    <property type="match status" value="1"/>
</dbReference>
<keyword evidence="9 12" id="KW-0238">DNA-binding</keyword>
<keyword evidence="4 12" id="KW-0547">Nucleotide-binding</keyword>
<dbReference type="HAMAP" id="MF_00983">
    <property type="entry name" value="PriA"/>
    <property type="match status" value="1"/>
</dbReference>
<dbReference type="GO" id="GO:0008270">
    <property type="term" value="F:zinc ion binding"/>
    <property type="evidence" value="ECO:0007669"/>
    <property type="project" value="UniProtKB-UniRule"/>
</dbReference>
<dbReference type="Gene3D" id="3.40.1440.60">
    <property type="entry name" value="PriA, 3(prime) DNA-binding domain"/>
    <property type="match status" value="1"/>
</dbReference>
<dbReference type="PANTHER" id="PTHR30580:SF0">
    <property type="entry name" value="PRIMOSOMAL PROTEIN N"/>
    <property type="match status" value="1"/>
</dbReference>
<keyword evidence="8 12" id="KW-0067">ATP-binding</keyword>
<dbReference type="GO" id="GO:0005524">
    <property type="term" value="F:ATP binding"/>
    <property type="evidence" value="ECO:0007669"/>
    <property type="project" value="UniProtKB-UniRule"/>
</dbReference>
<dbReference type="PROSITE" id="PS51194">
    <property type="entry name" value="HELICASE_CTER"/>
    <property type="match status" value="1"/>
</dbReference>
<feature type="binding site" evidence="12">
    <location>
        <position position="445"/>
    </location>
    <ligand>
        <name>Zn(2+)</name>
        <dbReference type="ChEBI" id="CHEBI:29105"/>
        <label>2</label>
    </ligand>
</feature>
<dbReference type="InterPro" id="IPR042115">
    <property type="entry name" value="PriA_3primeBD_sf"/>
</dbReference>
<evidence type="ECO:0000313" key="16">
    <source>
        <dbReference type="Proteomes" id="UP000005017"/>
    </source>
</evidence>
<evidence type="ECO:0000256" key="3">
    <source>
        <dbReference type="ARBA" id="ARBA00022723"/>
    </source>
</evidence>
<keyword evidence="1 12" id="KW-0639">Primosome</keyword>
<feature type="binding site" evidence="12">
    <location>
        <position position="476"/>
    </location>
    <ligand>
        <name>Zn(2+)</name>
        <dbReference type="ChEBI" id="CHEBI:29105"/>
        <label>1</label>
    </ligand>
</feature>
<dbReference type="GO" id="GO:0006302">
    <property type="term" value="P:double-strand break repair"/>
    <property type="evidence" value="ECO:0007669"/>
    <property type="project" value="InterPro"/>
</dbReference>
<dbReference type="GO" id="GO:1990077">
    <property type="term" value="C:primosome complex"/>
    <property type="evidence" value="ECO:0007669"/>
    <property type="project" value="UniProtKB-UniRule"/>
</dbReference>
<evidence type="ECO:0000256" key="8">
    <source>
        <dbReference type="ARBA" id="ARBA00022840"/>
    </source>
</evidence>
<comment type="subunit">
    <text evidence="12">Component of the replication restart primosome.</text>
</comment>
<feature type="binding site" evidence="12">
    <location>
        <position position="433"/>
    </location>
    <ligand>
        <name>Zn(2+)</name>
        <dbReference type="ChEBI" id="CHEBI:29105"/>
        <label>1</label>
    </ligand>
</feature>
<dbReference type="InterPro" id="IPR041222">
    <property type="entry name" value="PriA_3primeBD"/>
</dbReference>
<feature type="binding site" evidence="12">
    <location>
        <position position="442"/>
    </location>
    <ligand>
        <name>Zn(2+)</name>
        <dbReference type="ChEBI" id="CHEBI:29105"/>
        <label>2</label>
    </ligand>
</feature>
<evidence type="ECO:0000313" key="15">
    <source>
        <dbReference type="EMBL" id="EFC05254.1"/>
    </source>
</evidence>
<evidence type="ECO:0000256" key="10">
    <source>
        <dbReference type="ARBA" id="ARBA00023235"/>
    </source>
</evidence>
<evidence type="ECO:0000256" key="2">
    <source>
        <dbReference type="ARBA" id="ARBA00022705"/>
    </source>
</evidence>
<dbReference type="InterPro" id="IPR040498">
    <property type="entry name" value="PriA_CRR"/>
</dbReference>
<feature type="binding site" evidence="12">
    <location>
        <position position="460"/>
    </location>
    <ligand>
        <name>Zn(2+)</name>
        <dbReference type="ChEBI" id="CHEBI:29105"/>
        <label>2</label>
    </ligand>
</feature>
<dbReference type="STRING" id="679192.HMPREF9013_0538"/>
<dbReference type="CDD" id="cd17929">
    <property type="entry name" value="DEXHc_priA"/>
    <property type="match status" value="1"/>
</dbReference>
<evidence type="ECO:0000259" key="14">
    <source>
        <dbReference type="PROSITE" id="PS51194"/>
    </source>
</evidence>
<evidence type="ECO:0000256" key="5">
    <source>
        <dbReference type="ARBA" id="ARBA00022801"/>
    </source>
</evidence>
<dbReference type="InterPro" id="IPR011545">
    <property type="entry name" value="DEAD/DEAH_box_helicase_dom"/>
</dbReference>
<feature type="binding site" evidence="12">
    <location>
        <position position="436"/>
    </location>
    <ligand>
        <name>Zn(2+)</name>
        <dbReference type="ChEBI" id="CHEBI:29105"/>
        <label>1</label>
    </ligand>
</feature>
<reference evidence="16" key="1">
    <citation type="submission" date="2009-12" db="EMBL/GenBank/DDBJ databases">
        <title>Sequence of Clostridiales genomosp. BVAB3 str. UPII9-5.</title>
        <authorList>
            <person name="Madupu R."/>
            <person name="Durkin A.S."/>
            <person name="Torralba M."/>
            <person name="Methe B."/>
            <person name="Sutton G.G."/>
            <person name="Strausberg R.L."/>
            <person name="Nelson K.E."/>
        </authorList>
    </citation>
    <scope>NUCLEOTIDE SEQUENCE [LARGE SCALE GENOMIC DNA]</scope>
    <source>
        <strain evidence="16">W1219</strain>
    </source>
</reference>
<dbReference type="InterPro" id="IPR027417">
    <property type="entry name" value="P-loop_NTPase"/>
</dbReference>
<evidence type="ECO:0000256" key="12">
    <source>
        <dbReference type="HAMAP-Rule" id="MF_00983"/>
    </source>
</evidence>
<dbReference type="InterPro" id="IPR001650">
    <property type="entry name" value="Helicase_C-like"/>
</dbReference>
<dbReference type="NCBIfam" id="TIGR00595">
    <property type="entry name" value="priA"/>
    <property type="match status" value="1"/>
</dbReference>
<comment type="cofactor">
    <cofactor evidence="12">
        <name>Zn(2+)</name>
        <dbReference type="ChEBI" id="CHEBI:29105"/>
    </cofactor>
    <text evidence="12">Binds 2 zinc ions per subunit.</text>
</comment>
<feature type="domain" description="Helicase ATP-binding" evidence="13">
    <location>
        <begin position="206"/>
        <end position="372"/>
    </location>
</feature>
<evidence type="ECO:0000256" key="7">
    <source>
        <dbReference type="ARBA" id="ARBA00022833"/>
    </source>
</evidence>
<evidence type="ECO:0000256" key="1">
    <source>
        <dbReference type="ARBA" id="ARBA00022515"/>
    </source>
</evidence>
<protein>
    <recommendedName>
        <fullName evidence="12">Replication restart protein PriA</fullName>
    </recommendedName>
    <alternativeName>
        <fullName evidence="12">ATP-dependent DNA helicase PriA</fullName>
        <ecNumber evidence="12">5.6.2.4</ecNumber>
    </alternativeName>
    <alternativeName>
        <fullName evidence="12">DNA 3'-5' helicase PriA</fullName>
    </alternativeName>
</protein>
<proteinExistence type="inferred from homology"/>
<keyword evidence="6 12" id="KW-0347">Helicase</keyword>
<keyword evidence="16" id="KW-1185">Reference proteome</keyword>
<keyword evidence="5 12" id="KW-0378">Hydrolase</keyword>
<evidence type="ECO:0000256" key="6">
    <source>
        <dbReference type="ARBA" id="ARBA00022806"/>
    </source>
</evidence>
<dbReference type="GO" id="GO:0006310">
    <property type="term" value="P:DNA recombination"/>
    <property type="evidence" value="ECO:0007669"/>
    <property type="project" value="InterPro"/>
</dbReference>
<dbReference type="PANTHER" id="PTHR30580">
    <property type="entry name" value="PRIMOSOMAL PROTEIN N"/>
    <property type="match status" value="1"/>
</dbReference>
<comment type="caution">
    <text evidence="15">The sequence shown here is derived from an EMBL/GenBank/DDBJ whole genome shotgun (WGS) entry which is preliminary data.</text>
</comment>
<dbReference type="GO" id="GO:0016887">
    <property type="term" value="F:ATP hydrolysis activity"/>
    <property type="evidence" value="ECO:0007669"/>
    <property type="project" value="RHEA"/>
</dbReference>
<dbReference type="OrthoDB" id="9759544at2"/>
<dbReference type="AlphaFoldDB" id="D2MQI5"/>
<dbReference type="SUPFAM" id="SSF52540">
    <property type="entry name" value="P-loop containing nucleoside triphosphate hydrolases"/>
    <property type="match status" value="2"/>
</dbReference>
<dbReference type="eggNOG" id="COG1198">
    <property type="taxonomic scope" value="Bacteria"/>
</dbReference>
<dbReference type="Pfam" id="PF17764">
    <property type="entry name" value="PriA_3primeBD"/>
    <property type="match status" value="1"/>
</dbReference>
<evidence type="ECO:0000256" key="4">
    <source>
        <dbReference type="ARBA" id="ARBA00022741"/>
    </source>
</evidence>
<evidence type="ECO:0000256" key="11">
    <source>
        <dbReference type="ARBA" id="ARBA00048988"/>
    </source>
</evidence>
<comment type="function">
    <text evidence="12">Initiates the restart of stalled replication forks, which reloads the replicative helicase on sites other than the origin of replication. Recognizes and binds to abandoned replication forks and remodels them to uncover a helicase loading site. Promotes assembly of the primosome at these replication forks.</text>
</comment>
<comment type="catalytic activity">
    <reaction evidence="12">
        <text>Couples ATP hydrolysis with the unwinding of duplex DNA by translocating in the 3'-5' direction.</text>
        <dbReference type="EC" id="5.6.2.4"/>
    </reaction>
</comment>
<dbReference type="Proteomes" id="UP000005017">
    <property type="component" value="Unassembled WGS sequence"/>
</dbReference>
<keyword evidence="10 12" id="KW-0413">Isomerase</keyword>
<evidence type="ECO:0000256" key="9">
    <source>
        <dbReference type="ARBA" id="ARBA00023125"/>
    </source>
</evidence>
<accession>D2MQI5</accession>
<comment type="similarity">
    <text evidence="12">Belongs to the helicase family. PriA subfamily.</text>
</comment>
<comment type="catalytic activity">
    <reaction evidence="11 12">
        <text>ATP + H2O = ADP + phosphate + H(+)</text>
        <dbReference type="Rhea" id="RHEA:13065"/>
        <dbReference type="ChEBI" id="CHEBI:15377"/>
        <dbReference type="ChEBI" id="CHEBI:15378"/>
        <dbReference type="ChEBI" id="CHEBI:30616"/>
        <dbReference type="ChEBI" id="CHEBI:43474"/>
        <dbReference type="ChEBI" id="CHEBI:456216"/>
        <dbReference type="EC" id="5.6.2.4"/>
    </reaction>
</comment>
<dbReference type="RefSeq" id="WP_006627648.1">
    <property type="nucleotide sequence ID" value="NZ_ADFR01000016.1"/>
</dbReference>
<dbReference type="Pfam" id="PF00270">
    <property type="entry name" value="DEAD"/>
    <property type="match status" value="1"/>
</dbReference>
<dbReference type="GO" id="GO:0043138">
    <property type="term" value="F:3'-5' DNA helicase activity"/>
    <property type="evidence" value="ECO:0007669"/>
    <property type="project" value="UniProtKB-EC"/>
</dbReference>
<keyword evidence="2 12" id="KW-0235">DNA replication</keyword>
<dbReference type="FunFam" id="3.40.50.300:FF:000489">
    <property type="entry name" value="Primosome assembly protein PriA"/>
    <property type="match status" value="1"/>
</dbReference>
<dbReference type="GO" id="GO:0006269">
    <property type="term" value="P:DNA replication, synthesis of primer"/>
    <property type="evidence" value="ECO:0007669"/>
    <property type="project" value="UniProtKB-KW"/>
</dbReference>
<keyword evidence="3 12" id="KW-0479">Metal-binding</keyword>
<dbReference type="InterPro" id="IPR005259">
    <property type="entry name" value="PriA"/>
</dbReference>
<keyword evidence="7 12" id="KW-0862">Zinc</keyword>
<dbReference type="SMART" id="SM00487">
    <property type="entry name" value="DEXDc"/>
    <property type="match status" value="1"/>
</dbReference>
<feature type="domain" description="Helicase C-terminal" evidence="14">
    <location>
        <begin position="468"/>
        <end position="628"/>
    </location>
</feature>
<dbReference type="EMBL" id="ADFR01000016">
    <property type="protein sequence ID" value="EFC05254.1"/>
    <property type="molecule type" value="Genomic_DNA"/>
</dbReference>
<feature type="binding site" evidence="12">
    <location>
        <position position="473"/>
    </location>
    <ligand>
        <name>Zn(2+)</name>
        <dbReference type="ChEBI" id="CHEBI:29105"/>
        <label>1</label>
    </ligand>
</feature>
<dbReference type="Gene3D" id="3.40.50.300">
    <property type="entry name" value="P-loop containing nucleotide triphosphate hydrolases"/>
    <property type="match status" value="2"/>
</dbReference>
<dbReference type="EC" id="5.6.2.4" evidence="12"/>
<feature type="binding site" evidence="12">
    <location>
        <position position="463"/>
    </location>
    <ligand>
        <name>Zn(2+)</name>
        <dbReference type="ChEBI" id="CHEBI:29105"/>
        <label>2</label>
    </ligand>
</feature>
<sequence length="694" mass="79895">MYKVECWIENAVHSLDHLFTYGSSVPIERGIRCYVPFGKSRRMAFVDHSEEYDGTLESLSQKLGYPVKEIQQILDEEPLLNQELYDLALWLKEKTLSTTIACFQVMMTNKKRVKGKVKSVVLEQIIEVADESFSLSVKQAQCLRYVQEHTPISYTELRKKYPSIVKTLLNKGVFIKKAQERLSFLQAEQEVQPLKVLNQEQTKAYQLIQRKEGVHLLYGQTGSGKTEVYLHLAKKAIEEGKQVLILVPEIGLTPQMVNRVSRVFGQDLGMYHSGLNEQERYEQYQLVKQGRLKVIVGTRSAIFLPFQKLGLIVLDEEHDSSYKQDVQPSYHCRDVAVERAGFHHCPLVLGSATPSLESYAKALKGVYQMVSLKTRFGQDMAKVHVVDMSQEIRQGKDYILSDELKQRLTEVLRKKEQAILLLNKRGYSRLLRCKSCQEVLTCPHCDLALSYHADCQKMKCHSCGYEMKVLRRCPHCGSEHGFSGYGFGTQRLCEEVQKEFPKSRILRMDFDNTQRKNAHRKILESFGNHKADILVGTQMVAKGLDFPNVTLVGVLNADDGLQRSDYRSGEHTFDLLMQAAGRSGRGEKKGTVIFQVYNPTHFAIRFAIEQDYESFFKQEMVYRHLAKYPPYTSFVSFTFEGRKEEKVREIAENFQQEIAKICFSLGVAALLKKQDLYRYRIVVKEKYLENLLKK</sequence>
<dbReference type="CDD" id="cd18804">
    <property type="entry name" value="SF2_C_priA"/>
    <property type="match status" value="1"/>
</dbReference>
<dbReference type="GO" id="GO:0006270">
    <property type="term" value="P:DNA replication initiation"/>
    <property type="evidence" value="ECO:0007669"/>
    <property type="project" value="TreeGrafter"/>
</dbReference>
<dbReference type="Pfam" id="PF18319">
    <property type="entry name" value="Zn_ribbon_PriA"/>
    <property type="match status" value="1"/>
</dbReference>
<name>D2MQI5_9FIRM</name>
<dbReference type="Pfam" id="PF00271">
    <property type="entry name" value="Helicase_C"/>
    <property type="match status" value="1"/>
</dbReference>
<dbReference type="GO" id="GO:0003677">
    <property type="term" value="F:DNA binding"/>
    <property type="evidence" value="ECO:0007669"/>
    <property type="project" value="UniProtKB-UniRule"/>
</dbReference>